<keyword evidence="4 6" id="KW-0472">Membrane</keyword>
<accession>A0A1L7WYI3</accession>
<dbReference type="AlphaFoldDB" id="A0A1L7WYI3"/>
<reference evidence="8 9" key="1">
    <citation type="submission" date="2016-03" db="EMBL/GenBank/DDBJ databases">
        <authorList>
            <person name="Ploux O."/>
        </authorList>
    </citation>
    <scope>NUCLEOTIDE SEQUENCE [LARGE SCALE GENOMIC DNA]</scope>
    <source>
        <strain evidence="8 9">UAMH 11012</strain>
    </source>
</reference>
<dbReference type="OrthoDB" id="3897607at2759"/>
<evidence type="ECO:0000256" key="5">
    <source>
        <dbReference type="ARBA" id="ARBA00038359"/>
    </source>
</evidence>
<dbReference type="InterPro" id="IPR049326">
    <property type="entry name" value="Rhodopsin_dom_fungi"/>
</dbReference>
<dbReference type="GO" id="GO:0016020">
    <property type="term" value="C:membrane"/>
    <property type="evidence" value="ECO:0007669"/>
    <property type="project" value="UniProtKB-SubCell"/>
</dbReference>
<evidence type="ECO:0000313" key="8">
    <source>
        <dbReference type="EMBL" id="CZR57828.1"/>
    </source>
</evidence>
<evidence type="ECO:0000256" key="3">
    <source>
        <dbReference type="ARBA" id="ARBA00022989"/>
    </source>
</evidence>
<dbReference type="Proteomes" id="UP000184330">
    <property type="component" value="Unassembled WGS sequence"/>
</dbReference>
<keyword evidence="3 6" id="KW-1133">Transmembrane helix</keyword>
<comment type="similarity">
    <text evidence="5">Belongs to the SAT4 family.</text>
</comment>
<evidence type="ECO:0000259" key="7">
    <source>
        <dbReference type="Pfam" id="PF20684"/>
    </source>
</evidence>
<dbReference type="InterPro" id="IPR052337">
    <property type="entry name" value="SAT4-like"/>
</dbReference>
<proteinExistence type="inferred from homology"/>
<gene>
    <name evidence="8" type="ORF">PAC_07717</name>
</gene>
<evidence type="ECO:0000256" key="6">
    <source>
        <dbReference type="SAM" id="Phobius"/>
    </source>
</evidence>
<evidence type="ECO:0000256" key="2">
    <source>
        <dbReference type="ARBA" id="ARBA00022692"/>
    </source>
</evidence>
<feature type="transmembrane region" description="Helical" evidence="6">
    <location>
        <begin position="72"/>
        <end position="94"/>
    </location>
</feature>
<sequence length="351" mass="39180">MLCFAMYTISGLFSIRYGVGSEPSQVDNNRTLSAALEWWFLAELFSVLAAALLRISATLHMRKLAETDAQQYLILFIGTGTTIYSASFFLLQLFQCTPIHFFWTGWLGAEGRCMDQQRLAKMEYVFTVVGAGTDWVLAVVPVWLLWGTDLSRKSRSRIRVLILIGLILGILALSLAAYRPILPGFSSEPDRVPVPKLPPPIPEEFKTPTKGYGDLGRMGGTGVQMSPRSASFRKMSCIQLGKKSCTHWDDVNPFDLADVSGGELHILAFIGRSFEMSLGMKAKKPLNSRQAMEKQASRKDSRFLEDARALAKPNNSPCVCHLKIPNLTAELKHKTRLERMEALQPDELSFI</sequence>
<evidence type="ECO:0000313" key="9">
    <source>
        <dbReference type="Proteomes" id="UP000184330"/>
    </source>
</evidence>
<feature type="domain" description="Rhodopsin" evidence="7">
    <location>
        <begin position="6"/>
        <end position="171"/>
    </location>
</feature>
<dbReference type="Pfam" id="PF20684">
    <property type="entry name" value="Fung_rhodopsin"/>
    <property type="match status" value="1"/>
</dbReference>
<feature type="transmembrane region" description="Helical" evidence="6">
    <location>
        <begin position="38"/>
        <end position="60"/>
    </location>
</feature>
<evidence type="ECO:0000256" key="1">
    <source>
        <dbReference type="ARBA" id="ARBA00004141"/>
    </source>
</evidence>
<comment type="subcellular location">
    <subcellularLocation>
        <location evidence="1">Membrane</location>
        <topology evidence="1">Multi-pass membrane protein</topology>
    </subcellularLocation>
</comment>
<name>A0A1L7WYI3_9HELO</name>
<dbReference type="EMBL" id="FJOG01000010">
    <property type="protein sequence ID" value="CZR57828.1"/>
    <property type="molecule type" value="Genomic_DNA"/>
</dbReference>
<organism evidence="8 9">
    <name type="scientific">Phialocephala subalpina</name>
    <dbReference type="NCBI Taxonomy" id="576137"/>
    <lineage>
        <taxon>Eukaryota</taxon>
        <taxon>Fungi</taxon>
        <taxon>Dikarya</taxon>
        <taxon>Ascomycota</taxon>
        <taxon>Pezizomycotina</taxon>
        <taxon>Leotiomycetes</taxon>
        <taxon>Helotiales</taxon>
        <taxon>Mollisiaceae</taxon>
        <taxon>Phialocephala</taxon>
        <taxon>Phialocephala fortinii species complex</taxon>
    </lineage>
</organism>
<feature type="transmembrane region" description="Helical" evidence="6">
    <location>
        <begin position="158"/>
        <end position="178"/>
    </location>
</feature>
<keyword evidence="2 6" id="KW-0812">Transmembrane</keyword>
<evidence type="ECO:0000256" key="4">
    <source>
        <dbReference type="ARBA" id="ARBA00023136"/>
    </source>
</evidence>
<feature type="transmembrane region" description="Helical" evidence="6">
    <location>
        <begin position="124"/>
        <end position="146"/>
    </location>
</feature>
<dbReference type="PANTHER" id="PTHR33048:SF96">
    <property type="entry name" value="INTEGRAL MEMBRANE PROTEIN"/>
    <property type="match status" value="1"/>
</dbReference>
<dbReference type="PANTHER" id="PTHR33048">
    <property type="entry name" value="PTH11-LIKE INTEGRAL MEMBRANE PROTEIN (AFU_ORTHOLOGUE AFUA_5G11245)"/>
    <property type="match status" value="1"/>
</dbReference>
<keyword evidence="9" id="KW-1185">Reference proteome</keyword>
<protein>
    <recommendedName>
        <fullName evidence="7">Rhodopsin domain-containing protein</fullName>
    </recommendedName>
</protein>